<keyword evidence="5 10" id="KW-0418">Kinase</keyword>
<dbReference type="Proteomes" id="UP000006346">
    <property type="component" value="Chromosome"/>
</dbReference>
<comment type="cofactor">
    <cofactor evidence="1">
        <name>Mg(2+)</name>
        <dbReference type="ChEBI" id="CHEBI:18420"/>
    </cofactor>
</comment>
<evidence type="ECO:0000313" key="10">
    <source>
        <dbReference type="EMBL" id="AET67673.1"/>
    </source>
</evidence>
<keyword evidence="7" id="KW-0594">Phospholipid biosynthesis</keyword>
<dbReference type="STRING" id="768706.Desor_2065"/>
<dbReference type="HOGENOM" id="CLU_045532_0_0_9"/>
<evidence type="ECO:0000256" key="3">
    <source>
        <dbReference type="ARBA" id="ARBA00022679"/>
    </source>
</evidence>
<gene>
    <name evidence="10" type="ordered locus">Desor_2065</name>
</gene>
<dbReference type="PANTHER" id="PTHR12358">
    <property type="entry name" value="SPHINGOSINE KINASE"/>
    <property type="match status" value="1"/>
</dbReference>
<dbReference type="SMART" id="SM00046">
    <property type="entry name" value="DAGKc"/>
    <property type="match status" value="1"/>
</dbReference>
<sequence length="324" mass="36448">MKYFFILNPGSGGGKSRRRFEEIFAFLQQHRLQYDYKLTTSLEDAYTLSAEGNLKGYDVIVAVGGDGTINRVINGFYDSQGKRISRAKLAVIHTGTSPDLCKSYHVPLKLDQALEVILKGRSMEIPIARLTYAREYDPKLDGRPLDGNPERVQRDYFACCANIGIGAAVAKDANSGIRKYLGDFAGTLVSVIKNLLTYRGREFTLCIDGKEQVFNKAFNIFVGKTMYIASGIKVKKHLNLNDRRFYILVIHSIGLVNWLPVLRKLYSGKEFGDSRTMSLQYAEKIEVYGSRHNNRLEFDGDPRGFLPCVIETACDPLELICQAD</sequence>
<evidence type="ECO:0000256" key="5">
    <source>
        <dbReference type="ARBA" id="ARBA00022777"/>
    </source>
</evidence>
<keyword evidence="3" id="KW-0808">Transferase</keyword>
<evidence type="ECO:0000256" key="8">
    <source>
        <dbReference type="ARBA" id="ARBA00023264"/>
    </source>
</evidence>
<dbReference type="AlphaFoldDB" id="G7WF62"/>
<dbReference type="PROSITE" id="PS50146">
    <property type="entry name" value="DAGK"/>
    <property type="match status" value="1"/>
</dbReference>
<dbReference type="GO" id="GO:0008654">
    <property type="term" value="P:phospholipid biosynthetic process"/>
    <property type="evidence" value="ECO:0007669"/>
    <property type="project" value="UniProtKB-KW"/>
</dbReference>
<accession>G7WF62</accession>
<evidence type="ECO:0000256" key="6">
    <source>
        <dbReference type="ARBA" id="ARBA00022840"/>
    </source>
</evidence>
<dbReference type="InterPro" id="IPR001206">
    <property type="entry name" value="Diacylglycerol_kinase_cat_dom"/>
</dbReference>
<comment type="similarity">
    <text evidence="2">Belongs to the diacylglycerol/lipid kinase family.</text>
</comment>
<evidence type="ECO:0000259" key="9">
    <source>
        <dbReference type="PROSITE" id="PS50146"/>
    </source>
</evidence>
<dbReference type="InterPro" id="IPR050187">
    <property type="entry name" value="Lipid_Phosphate_FormReg"/>
</dbReference>
<evidence type="ECO:0000256" key="4">
    <source>
        <dbReference type="ARBA" id="ARBA00022741"/>
    </source>
</evidence>
<dbReference type="InterPro" id="IPR045540">
    <property type="entry name" value="YegS/DAGK_C"/>
</dbReference>
<dbReference type="KEGG" id="dor:Desor_2065"/>
<keyword evidence="6" id="KW-0067">ATP-binding</keyword>
<keyword evidence="8" id="KW-1208">Phospholipid metabolism</keyword>
<dbReference type="InterPro" id="IPR016064">
    <property type="entry name" value="NAD/diacylglycerol_kinase_sf"/>
</dbReference>
<protein>
    <submittedName>
        <fullName evidence="10">Sphingosine/diacylglycerol kinase-like enzyme</fullName>
    </submittedName>
</protein>
<dbReference type="RefSeq" id="WP_014184488.1">
    <property type="nucleotide sequence ID" value="NC_016584.1"/>
</dbReference>
<dbReference type="GO" id="GO:0016301">
    <property type="term" value="F:kinase activity"/>
    <property type="evidence" value="ECO:0007669"/>
    <property type="project" value="UniProtKB-KW"/>
</dbReference>
<evidence type="ECO:0000256" key="7">
    <source>
        <dbReference type="ARBA" id="ARBA00023209"/>
    </source>
</evidence>
<evidence type="ECO:0000256" key="1">
    <source>
        <dbReference type="ARBA" id="ARBA00001946"/>
    </source>
</evidence>
<keyword evidence="7" id="KW-0443">Lipid metabolism</keyword>
<dbReference type="eggNOG" id="COG1597">
    <property type="taxonomic scope" value="Bacteria"/>
</dbReference>
<keyword evidence="11" id="KW-1185">Reference proteome</keyword>
<reference evidence="11" key="1">
    <citation type="submission" date="2011-11" db="EMBL/GenBank/DDBJ databases">
        <title>Complete sequence of Desulfosporosinus orientis DSM 765.</title>
        <authorList>
            <person name="Lucas S."/>
            <person name="Han J."/>
            <person name="Lapidus A."/>
            <person name="Cheng J.-F."/>
            <person name="Goodwin L."/>
            <person name="Pitluck S."/>
            <person name="Peters L."/>
            <person name="Ovchinnikova G."/>
            <person name="Teshima H."/>
            <person name="Detter J.C."/>
            <person name="Han C."/>
            <person name="Tapia R."/>
            <person name="Land M."/>
            <person name="Hauser L."/>
            <person name="Kyrpides N."/>
            <person name="Ivanova N."/>
            <person name="Pagani I."/>
            <person name="Pester M."/>
            <person name="Spring S."/>
            <person name="Ollivier B."/>
            <person name="Rattei T."/>
            <person name="Klenk H.-P."/>
            <person name="Wagner M."/>
            <person name="Loy A."/>
            <person name="Woyke T."/>
        </authorList>
    </citation>
    <scope>NUCLEOTIDE SEQUENCE [LARGE SCALE GENOMIC DNA]</scope>
    <source>
        <strain evidence="11">ATCC 19365 / DSM 765 / NCIMB 8382 / VKM B-1628</strain>
    </source>
</reference>
<organism evidence="10 11">
    <name type="scientific">Desulfosporosinus orientis (strain ATCC 19365 / DSM 765 / NCIMB 8382 / VKM B-1628 / Singapore I)</name>
    <name type="common">Desulfotomaculum orientis</name>
    <dbReference type="NCBI Taxonomy" id="768706"/>
    <lineage>
        <taxon>Bacteria</taxon>
        <taxon>Bacillati</taxon>
        <taxon>Bacillota</taxon>
        <taxon>Clostridia</taxon>
        <taxon>Eubacteriales</taxon>
        <taxon>Desulfitobacteriaceae</taxon>
        <taxon>Desulfosporosinus</taxon>
    </lineage>
</organism>
<feature type="domain" description="DAGKc" evidence="9">
    <location>
        <begin position="1"/>
        <end position="136"/>
    </location>
</feature>
<dbReference type="Pfam" id="PF00781">
    <property type="entry name" value="DAGK_cat"/>
    <property type="match status" value="1"/>
</dbReference>
<evidence type="ECO:0000313" key="11">
    <source>
        <dbReference type="Proteomes" id="UP000006346"/>
    </source>
</evidence>
<dbReference type="Pfam" id="PF19279">
    <property type="entry name" value="YegS_C"/>
    <property type="match status" value="1"/>
</dbReference>
<dbReference type="GO" id="GO:0005524">
    <property type="term" value="F:ATP binding"/>
    <property type="evidence" value="ECO:0007669"/>
    <property type="project" value="UniProtKB-KW"/>
</dbReference>
<name>G7WF62_DESOD</name>
<dbReference type="GO" id="GO:0005886">
    <property type="term" value="C:plasma membrane"/>
    <property type="evidence" value="ECO:0007669"/>
    <property type="project" value="TreeGrafter"/>
</dbReference>
<dbReference type="PANTHER" id="PTHR12358:SF106">
    <property type="entry name" value="LIPID KINASE YEGS"/>
    <property type="match status" value="1"/>
</dbReference>
<keyword evidence="7" id="KW-0444">Lipid biosynthesis</keyword>
<dbReference type="Gene3D" id="3.40.50.10330">
    <property type="entry name" value="Probable inorganic polyphosphate/atp-NAD kinase, domain 1"/>
    <property type="match status" value="1"/>
</dbReference>
<keyword evidence="4" id="KW-0547">Nucleotide-binding</keyword>
<evidence type="ECO:0000256" key="2">
    <source>
        <dbReference type="ARBA" id="ARBA00005983"/>
    </source>
</evidence>
<dbReference type="EMBL" id="CP003108">
    <property type="protein sequence ID" value="AET67673.1"/>
    <property type="molecule type" value="Genomic_DNA"/>
</dbReference>
<proteinExistence type="inferred from homology"/>
<dbReference type="PATRIC" id="fig|768706.3.peg.2079"/>
<dbReference type="SUPFAM" id="SSF111331">
    <property type="entry name" value="NAD kinase/diacylglycerol kinase-like"/>
    <property type="match status" value="1"/>
</dbReference>
<dbReference type="InterPro" id="IPR017438">
    <property type="entry name" value="ATP-NAD_kinase_N"/>
</dbReference>
<dbReference type="Gene3D" id="2.60.200.40">
    <property type="match status" value="1"/>
</dbReference>
<reference evidence="10 11" key="2">
    <citation type="journal article" date="2012" name="J. Bacteriol.">
        <title>Complete genome sequences of Desulfosporosinus orientis DSM765T, Desulfosporosinus youngiae DSM17734T, Desulfosporosinus meridiei DSM13257T, and Desulfosporosinus acidiphilus DSM22704T.</title>
        <authorList>
            <person name="Pester M."/>
            <person name="Brambilla E."/>
            <person name="Alazard D."/>
            <person name="Rattei T."/>
            <person name="Weinmaier T."/>
            <person name="Han J."/>
            <person name="Lucas S."/>
            <person name="Lapidus A."/>
            <person name="Cheng J.F."/>
            <person name="Goodwin L."/>
            <person name="Pitluck S."/>
            <person name="Peters L."/>
            <person name="Ovchinnikova G."/>
            <person name="Teshima H."/>
            <person name="Detter J.C."/>
            <person name="Han C.S."/>
            <person name="Tapia R."/>
            <person name="Land M.L."/>
            <person name="Hauser L."/>
            <person name="Kyrpides N.C."/>
            <person name="Ivanova N.N."/>
            <person name="Pagani I."/>
            <person name="Huntmann M."/>
            <person name="Wei C.L."/>
            <person name="Davenport K.W."/>
            <person name="Daligault H."/>
            <person name="Chain P.S."/>
            <person name="Chen A."/>
            <person name="Mavromatis K."/>
            <person name="Markowitz V."/>
            <person name="Szeto E."/>
            <person name="Mikhailova N."/>
            <person name="Pati A."/>
            <person name="Wagner M."/>
            <person name="Woyke T."/>
            <person name="Ollivier B."/>
            <person name="Klenk H.P."/>
            <person name="Spring S."/>
            <person name="Loy A."/>
        </authorList>
    </citation>
    <scope>NUCLEOTIDE SEQUENCE [LARGE SCALE GENOMIC DNA]</scope>
    <source>
        <strain evidence="11">ATCC 19365 / DSM 765 / NCIMB 8382 / VKM B-1628</strain>
    </source>
</reference>
<dbReference type="OrthoDB" id="9786026at2"/>